<dbReference type="RefSeq" id="WP_210119425.1">
    <property type="nucleotide sequence ID" value="NZ_CP054142.1"/>
</dbReference>
<feature type="chain" id="PRO_5037241274" description="Lipoprotein" evidence="1">
    <location>
        <begin position="24"/>
        <end position="427"/>
    </location>
</feature>
<dbReference type="Proteomes" id="UP000671908">
    <property type="component" value="Chromosome"/>
</dbReference>
<keyword evidence="3" id="KW-1185">Reference proteome</keyword>
<evidence type="ECO:0000313" key="3">
    <source>
        <dbReference type="Proteomes" id="UP000671908"/>
    </source>
</evidence>
<dbReference type="EMBL" id="CP054142">
    <property type="protein sequence ID" value="QTQ14784.1"/>
    <property type="molecule type" value="Genomic_DNA"/>
</dbReference>
<evidence type="ECO:0008006" key="4">
    <source>
        <dbReference type="Google" id="ProtNLM"/>
    </source>
</evidence>
<name>A0A975F6E2_9SPIR</name>
<accession>A0A975F6E2</accession>
<evidence type="ECO:0000256" key="1">
    <source>
        <dbReference type="SAM" id="SignalP"/>
    </source>
</evidence>
<dbReference type="AlphaFoldDB" id="A0A975F6E2"/>
<keyword evidence="1" id="KW-0732">Signal</keyword>
<gene>
    <name evidence="2" type="ORF">HRQ91_10090</name>
</gene>
<dbReference type="SUPFAM" id="SSF53850">
    <property type="entry name" value="Periplasmic binding protein-like II"/>
    <property type="match status" value="1"/>
</dbReference>
<proteinExistence type="predicted"/>
<dbReference type="Gene3D" id="3.40.190.10">
    <property type="entry name" value="Periplasmic binding protein-like II"/>
    <property type="match status" value="1"/>
</dbReference>
<dbReference type="PROSITE" id="PS51257">
    <property type="entry name" value="PROKAR_LIPOPROTEIN"/>
    <property type="match status" value="1"/>
</dbReference>
<protein>
    <recommendedName>
        <fullName evidence="4">Lipoprotein</fullName>
    </recommendedName>
</protein>
<organism evidence="2 3">
    <name type="scientific">Treponema parvum</name>
    <dbReference type="NCBI Taxonomy" id="138851"/>
    <lineage>
        <taxon>Bacteria</taxon>
        <taxon>Pseudomonadati</taxon>
        <taxon>Spirochaetota</taxon>
        <taxon>Spirochaetia</taxon>
        <taxon>Spirochaetales</taxon>
        <taxon>Treponemataceae</taxon>
        <taxon>Treponema</taxon>
    </lineage>
</organism>
<reference evidence="2 3" key="1">
    <citation type="journal article" date="2021" name="Microbiol. Resour. Announc.">
        <title>Complete Genome Sequences of Three Human Oral Treponema parvum Isolates.</title>
        <authorList>
            <person name="Zeng H."/>
            <person name="Watt R.M."/>
        </authorList>
    </citation>
    <scope>NUCLEOTIDE SEQUENCE [LARGE SCALE GENOMIC DNA]</scope>
    <source>
        <strain evidence="2 3">ATCC 700770</strain>
    </source>
</reference>
<evidence type="ECO:0000313" key="2">
    <source>
        <dbReference type="EMBL" id="QTQ14784.1"/>
    </source>
</evidence>
<feature type="signal peptide" evidence="1">
    <location>
        <begin position="1"/>
        <end position="23"/>
    </location>
</feature>
<dbReference type="KEGG" id="tpav:HRQ91_10090"/>
<sequence>MKLQRALRIKNFFCTLIPLFLSAFLSVSCKNASKETVVIWTNRSEFVPYSEVFNTQQNKIKVLIVYKANPADSLPAVKDEVPPDIVVGSLLRTERKRKQFRSLNYMFTTGEISESLFYDNLLDSCRKGDTIYQIPVSFNAPAAVFSVDNSDFVKEDYMLSPDQIQAAGALYNQKNKNNLYTKMGFAPQWYPEFLYLMARMNSGKFTESGNSFSWNNTELNNTINVLRNWTNGTNTSPADEKDFAFKYLYTPPYKQVLSKHCLFAFMTSDKLFALSEEQLEAVDFRWIHKNNKIPVDDSMVTLGLYRHAPNKNNAEQFIKWFFTEKAQKAMLEHVREMNLNTSTFGISGGFSTLKNVNERIFPTYYLALLSNIPVGEYLEAPSVLPLRWESLKERVIIPYLYDAVNSPPGSNIRTIEERIGDWSKQFF</sequence>